<gene>
    <name evidence="2" type="ORF">SAMN06265218_102244</name>
</gene>
<reference evidence="2 3" key="1">
    <citation type="submission" date="2017-05" db="EMBL/GenBank/DDBJ databases">
        <authorList>
            <person name="Varghese N."/>
            <person name="Submissions S."/>
        </authorList>
    </citation>
    <scope>NUCLEOTIDE SEQUENCE [LARGE SCALE GENOMIC DNA]</scope>
    <source>
        <strain evidence="2 3">DSM 21194</strain>
    </source>
</reference>
<accession>A0A521B6U1</accession>
<feature type="transmembrane region" description="Helical" evidence="1">
    <location>
        <begin position="117"/>
        <end position="136"/>
    </location>
</feature>
<evidence type="ECO:0000313" key="2">
    <source>
        <dbReference type="EMBL" id="SMO42818.1"/>
    </source>
</evidence>
<feature type="transmembrane region" description="Helical" evidence="1">
    <location>
        <begin position="143"/>
        <end position="163"/>
    </location>
</feature>
<dbReference type="RefSeq" id="WP_142713125.1">
    <property type="nucleotide sequence ID" value="NZ_FXTH01000002.1"/>
</dbReference>
<feature type="transmembrane region" description="Helical" evidence="1">
    <location>
        <begin position="211"/>
        <end position="231"/>
    </location>
</feature>
<feature type="transmembrane region" description="Helical" evidence="1">
    <location>
        <begin position="25"/>
        <end position="45"/>
    </location>
</feature>
<proteinExistence type="predicted"/>
<name>A0A521B6U1_9BACT</name>
<dbReference type="EMBL" id="FXTH01000002">
    <property type="protein sequence ID" value="SMO42818.1"/>
    <property type="molecule type" value="Genomic_DNA"/>
</dbReference>
<evidence type="ECO:0008006" key="4">
    <source>
        <dbReference type="Google" id="ProtNLM"/>
    </source>
</evidence>
<keyword evidence="1" id="KW-1133">Transmembrane helix</keyword>
<feature type="transmembrane region" description="Helical" evidence="1">
    <location>
        <begin position="238"/>
        <end position="258"/>
    </location>
</feature>
<organism evidence="2 3">
    <name type="scientific">Fodinibius sediminis</name>
    <dbReference type="NCBI Taxonomy" id="1214077"/>
    <lineage>
        <taxon>Bacteria</taxon>
        <taxon>Pseudomonadati</taxon>
        <taxon>Balneolota</taxon>
        <taxon>Balneolia</taxon>
        <taxon>Balneolales</taxon>
        <taxon>Balneolaceae</taxon>
        <taxon>Fodinibius</taxon>
    </lineage>
</organism>
<feature type="transmembrane region" description="Helical" evidence="1">
    <location>
        <begin position="93"/>
        <end position="111"/>
    </location>
</feature>
<dbReference type="OrthoDB" id="1496138at2"/>
<dbReference type="AlphaFoldDB" id="A0A521B6U1"/>
<evidence type="ECO:0000256" key="1">
    <source>
        <dbReference type="SAM" id="Phobius"/>
    </source>
</evidence>
<evidence type="ECO:0000313" key="3">
    <source>
        <dbReference type="Proteomes" id="UP000317593"/>
    </source>
</evidence>
<dbReference type="Proteomes" id="UP000317593">
    <property type="component" value="Unassembled WGS sequence"/>
</dbReference>
<sequence length="297" mass="34567">MDRLFDNLFNLEVPESTGTKIQLRAFELFTVVYTLIYTWEWAFYVPRLSDIVLPLGLANYIDVKIFFGELATINAIVITLACLIPFFFKRQRWLYFLAFILFHIQYVSRFSQGEIPHSANFVGFSLMGLGIAALFIRDIKKSLPFAFGFTLFFIGLGYTSAAISKLVATGITWVDGQHLWLWIGEKSIDILSKTGEFQLNWLQELAISSRMIATLILTFGLVTEFMGFCIWYRRWRPYITLALIGMHIGIDLTMNIFFKTFTIQLIIMGFPWNRYINALIHRRISFSGKPLRRYLLY</sequence>
<feature type="transmembrane region" description="Helical" evidence="1">
    <location>
        <begin position="65"/>
        <end position="86"/>
    </location>
</feature>
<keyword evidence="1" id="KW-0812">Transmembrane</keyword>
<protein>
    <recommendedName>
        <fullName evidence="4">HTTM domain-containing protein</fullName>
    </recommendedName>
</protein>
<keyword evidence="1" id="KW-0472">Membrane</keyword>
<keyword evidence="3" id="KW-1185">Reference proteome</keyword>